<evidence type="ECO:0000256" key="2">
    <source>
        <dbReference type="ARBA" id="ARBA00023015"/>
    </source>
</evidence>
<dbReference type="InterPro" id="IPR000847">
    <property type="entry name" value="LysR_HTH_N"/>
</dbReference>
<keyword evidence="2" id="KW-0805">Transcription regulation</keyword>
<sequence length="272" mass="29224">MGIAQPPLTQQIKALEAELGVKLFARAGRGVVLTEAGRAFLAETTSILDHVERATLLVRQVAGGNVGRLRVGFTESASFSPVLTKTFAAFRVQWPNVELELEEAHTEIQVERLRNGQLDAGFIRPPVPVGSPIEYETLASDAMMVAVPLGHPLAGRKSTRIKALARESFIGYARRQGTGLSDAVVAACRHAGFEPRIVQQAPQLSSTINLVAASVGIAIVPARMRHVRPESVAFVKLTDVDISAQLGIAYVQSERSNALRNLVDTALSFRAG</sequence>
<dbReference type="PROSITE" id="PS50931">
    <property type="entry name" value="HTH_LYSR"/>
    <property type="match status" value="1"/>
</dbReference>
<comment type="similarity">
    <text evidence="1">Belongs to the LysR transcriptional regulatory family.</text>
</comment>
<dbReference type="Proteomes" id="UP000254889">
    <property type="component" value="Chromosome"/>
</dbReference>
<evidence type="ECO:0000256" key="4">
    <source>
        <dbReference type="ARBA" id="ARBA00023163"/>
    </source>
</evidence>
<dbReference type="Gene3D" id="3.40.190.10">
    <property type="entry name" value="Periplasmic binding protein-like II"/>
    <property type="match status" value="2"/>
</dbReference>
<dbReference type="AlphaFoldDB" id="A0A346A3N7"/>
<keyword evidence="7" id="KW-1185">Reference proteome</keyword>
<organism evidence="6 7">
    <name type="scientific">Pseudolabrys taiwanensis</name>
    <dbReference type="NCBI Taxonomy" id="331696"/>
    <lineage>
        <taxon>Bacteria</taxon>
        <taxon>Pseudomonadati</taxon>
        <taxon>Pseudomonadota</taxon>
        <taxon>Alphaproteobacteria</taxon>
        <taxon>Hyphomicrobiales</taxon>
        <taxon>Xanthobacteraceae</taxon>
        <taxon>Pseudolabrys</taxon>
    </lineage>
</organism>
<proteinExistence type="inferred from homology"/>
<reference evidence="6 7" key="1">
    <citation type="submission" date="2018-07" db="EMBL/GenBank/DDBJ databases">
        <authorList>
            <person name="Quirk P.G."/>
            <person name="Krulwich T.A."/>
        </authorList>
    </citation>
    <scope>NUCLEOTIDE SEQUENCE [LARGE SCALE GENOMIC DNA]</scope>
    <source>
        <strain evidence="6 7">CC-BB4</strain>
    </source>
</reference>
<dbReference type="OrthoDB" id="9795022at2"/>
<feature type="domain" description="HTH lysR-type" evidence="5">
    <location>
        <begin position="1"/>
        <end position="34"/>
    </location>
</feature>
<name>A0A346A3N7_9HYPH</name>
<dbReference type="KEGG" id="ptaw:DW352_00300"/>
<evidence type="ECO:0000256" key="1">
    <source>
        <dbReference type="ARBA" id="ARBA00009437"/>
    </source>
</evidence>
<dbReference type="Gene3D" id="1.10.10.10">
    <property type="entry name" value="Winged helix-like DNA-binding domain superfamily/Winged helix DNA-binding domain"/>
    <property type="match status" value="1"/>
</dbReference>
<evidence type="ECO:0000313" key="7">
    <source>
        <dbReference type="Proteomes" id="UP000254889"/>
    </source>
</evidence>
<dbReference type="InterPro" id="IPR036388">
    <property type="entry name" value="WH-like_DNA-bd_sf"/>
</dbReference>
<dbReference type="InterPro" id="IPR005119">
    <property type="entry name" value="LysR_subst-bd"/>
</dbReference>
<dbReference type="Pfam" id="PF03466">
    <property type="entry name" value="LysR_substrate"/>
    <property type="match status" value="1"/>
</dbReference>
<dbReference type="Pfam" id="PF00126">
    <property type="entry name" value="HTH_1"/>
    <property type="match status" value="1"/>
</dbReference>
<protein>
    <submittedName>
        <fullName evidence="6">LysR family transcriptional regulator</fullName>
    </submittedName>
</protein>
<dbReference type="GO" id="GO:0003677">
    <property type="term" value="F:DNA binding"/>
    <property type="evidence" value="ECO:0007669"/>
    <property type="project" value="UniProtKB-KW"/>
</dbReference>
<dbReference type="EMBL" id="CP031417">
    <property type="protein sequence ID" value="AXK83784.1"/>
    <property type="molecule type" value="Genomic_DNA"/>
</dbReference>
<dbReference type="SUPFAM" id="SSF46785">
    <property type="entry name" value="Winged helix' DNA-binding domain"/>
    <property type="match status" value="1"/>
</dbReference>
<dbReference type="PANTHER" id="PTHR30346">
    <property type="entry name" value="TRANSCRIPTIONAL DUAL REGULATOR HCAR-RELATED"/>
    <property type="match status" value="1"/>
</dbReference>
<evidence type="ECO:0000313" key="6">
    <source>
        <dbReference type="EMBL" id="AXK83784.1"/>
    </source>
</evidence>
<evidence type="ECO:0000259" key="5">
    <source>
        <dbReference type="PROSITE" id="PS50931"/>
    </source>
</evidence>
<keyword evidence="4" id="KW-0804">Transcription</keyword>
<dbReference type="GO" id="GO:0003700">
    <property type="term" value="F:DNA-binding transcription factor activity"/>
    <property type="evidence" value="ECO:0007669"/>
    <property type="project" value="InterPro"/>
</dbReference>
<dbReference type="InterPro" id="IPR036390">
    <property type="entry name" value="WH_DNA-bd_sf"/>
</dbReference>
<dbReference type="GO" id="GO:0032993">
    <property type="term" value="C:protein-DNA complex"/>
    <property type="evidence" value="ECO:0007669"/>
    <property type="project" value="TreeGrafter"/>
</dbReference>
<accession>A0A346A3N7</accession>
<evidence type="ECO:0000256" key="3">
    <source>
        <dbReference type="ARBA" id="ARBA00023125"/>
    </source>
</evidence>
<dbReference type="SUPFAM" id="SSF53850">
    <property type="entry name" value="Periplasmic binding protein-like II"/>
    <property type="match status" value="1"/>
</dbReference>
<keyword evidence="3" id="KW-0238">DNA-binding</keyword>
<dbReference type="PANTHER" id="PTHR30346:SF30">
    <property type="entry name" value="SMALL NEUTRAL PROTEASE REGULATORY PROTEIN"/>
    <property type="match status" value="1"/>
</dbReference>
<gene>
    <name evidence="6" type="ORF">DW352_00300</name>
</gene>